<dbReference type="AlphaFoldDB" id="A0A4P6MRI6"/>
<reference evidence="1 2" key="1">
    <citation type="submission" date="2019-01" db="EMBL/GenBank/DDBJ databases">
        <title>Complete sequence and annotation of the Mycoplasma phocirhinis strain 852T genome.</title>
        <authorList>
            <person name="Frasca S.Jr."/>
            <person name="Kutish G.F."/>
            <person name="Castellanos Gell J."/>
            <person name="Michaels D.L."/>
            <person name="Brown D.R."/>
        </authorList>
    </citation>
    <scope>NUCLEOTIDE SEQUENCE [LARGE SCALE GENOMIC DNA]</scope>
    <source>
        <strain evidence="1 2">852</strain>
    </source>
</reference>
<evidence type="ECO:0000313" key="2">
    <source>
        <dbReference type="Proteomes" id="UP000289326"/>
    </source>
</evidence>
<gene>
    <name evidence="1" type="ORF">EG856_00595</name>
</gene>
<protein>
    <submittedName>
        <fullName evidence="1">Uncharacterized protein</fullName>
    </submittedName>
</protein>
<name>A0A4P6MRI6_9BACT</name>
<proteinExistence type="predicted"/>
<dbReference type="KEGG" id="mphi:EG856_00595"/>
<dbReference type="RefSeq" id="WP_130429209.1">
    <property type="nucleotide sequence ID" value="NZ_CP034841.1"/>
</dbReference>
<keyword evidence="2" id="KW-1185">Reference proteome</keyword>
<evidence type="ECO:0000313" key="1">
    <source>
        <dbReference type="EMBL" id="QBF34431.1"/>
    </source>
</evidence>
<dbReference type="Proteomes" id="UP000289326">
    <property type="component" value="Chromosome"/>
</dbReference>
<dbReference type="EMBL" id="CP034841">
    <property type="protein sequence ID" value="QBF34431.1"/>
    <property type="molecule type" value="Genomic_DNA"/>
</dbReference>
<accession>A0A4P6MRI6</accession>
<organism evidence="1 2">
    <name type="scientific">Mycoplasmopsis phocirhinis</name>
    <dbReference type="NCBI Taxonomy" id="142650"/>
    <lineage>
        <taxon>Bacteria</taxon>
        <taxon>Bacillati</taxon>
        <taxon>Mycoplasmatota</taxon>
        <taxon>Mycoplasmoidales</taxon>
        <taxon>Metamycoplasmataceae</taxon>
        <taxon>Mycoplasmopsis</taxon>
    </lineage>
</organism>
<sequence length="124" mass="14100">MSIKYSVILNKKDSFVGIEYSDNSIKIILPWTLTGDIEHIQLDNKLSPQIINKTKLMLDLLININSKSIKMSGTNIGVNLNSLDAISASFWILKQNIQSIYSLLQQDYTKSNVNQSGKINWKRQ</sequence>